<evidence type="ECO:0000256" key="3">
    <source>
        <dbReference type="ARBA" id="ARBA00012970"/>
    </source>
</evidence>
<feature type="domain" description="Quinate/shikimate 5-dehydrogenase/glutamyl-tRNA reductase" evidence="16">
    <location>
        <begin position="171"/>
        <end position="306"/>
    </location>
</feature>
<keyword evidence="4 9" id="KW-0521">NADP</keyword>
<comment type="miscellaneous">
    <text evidence="9">During catalysis, the active site Cys acts as a nucleophile attacking the alpha-carbonyl group of tRNA-bound glutamate with the formation of a thioester intermediate between enzyme and glutamate, and the concomitant release of tRNA(Glu). The thioester intermediate is finally reduced by direct hydride transfer from NADPH, to form the product GSA.</text>
</comment>
<evidence type="ECO:0000256" key="6">
    <source>
        <dbReference type="ARBA" id="ARBA00023244"/>
    </source>
</evidence>
<evidence type="ECO:0000256" key="11">
    <source>
        <dbReference type="PIRSR" id="PIRSR000445-2"/>
    </source>
</evidence>
<feature type="domain" description="Tetrapyrrole biosynthesis glutamyl-tRNA reductase dimerisation" evidence="15">
    <location>
        <begin position="320"/>
        <end position="419"/>
    </location>
</feature>
<evidence type="ECO:0000256" key="1">
    <source>
        <dbReference type="ARBA" id="ARBA00005059"/>
    </source>
</evidence>
<feature type="binding site" evidence="9 11">
    <location>
        <begin position="114"/>
        <end position="116"/>
    </location>
    <ligand>
        <name>substrate</name>
    </ligand>
</feature>
<dbReference type="Gene3D" id="3.30.460.30">
    <property type="entry name" value="Glutamyl-tRNA reductase, N-terminal domain"/>
    <property type="match status" value="1"/>
</dbReference>
<dbReference type="GO" id="GO:0019353">
    <property type="term" value="P:protoporphyrinogen IX biosynthetic process from glutamate"/>
    <property type="evidence" value="ECO:0007669"/>
    <property type="project" value="TreeGrafter"/>
</dbReference>
<dbReference type="Gene3D" id="3.40.50.720">
    <property type="entry name" value="NAD(P)-binding Rossmann-like Domain"/>
    <property type="match status" value="1"/>
</dbReference>
<dbReference type="UniPathway" id="UPA00251">
    <property type="reaction ID" value="UER00316"/>
</dbReference>
<dbReference type="EC" id="1.2.1.70" evidence="3 9"/>
<evidence type="ECO:0000259" key="15">
    <source>
        <dbReference type="Pfam" id="PF00745"/>
    </source>
</evidence>
<evidence type="ECO:0000256" key="4">
    <source>
        <dbReference type="ARBA" id="ARBA00022857"/>
    </source>
</evidence>
<organism evidence="18 19">
    <name type="scientific">Desulforamulus putei DSM 12395</name>
    <dbReference type="NCBI Taxonomy" id="1121429"/>
    <lineage>
        <taxon>Bacteria</taxon>
        <taxon>Bacillati</taxon>
        <taxon>Bacillota</taxon>
        <taxon>Clostridia</taxon>
        <taxon>Eubacteriales</taxon>
        <taxon>Peptococcaceae</taxon>
        <taxon>Desulforamulus</taxon>
    </lineage>
</organism>
<evidence type="ECO:0000313" key="18">
    <source>
        <dbReference type="EMBL" id="SHE86502.1"/>
    </source>
</evidence>
<comment type="domain">
    <text evidence="9">Possesses an unusual extended V-shaped dimeric structure with each monomer consisting of three distinct domains arranged along a curved 'spinal' alpha-helix. The N-terminal catalytic domain specifically recognizes the glutamate moiety of the substrate. The second domain is the NADPH-binding domain, and the third C-terminal domain is responsible for dimerization.</text>
</comment>
<dbReference type="Pfam" id="PF01488">
    <property type="entry name" value="Shikimate_DH"/>
    <property type="match status" value="1"/>
</dbReference>
<dbReference type="PANTHER" id="PTHR43013:SF1">
    <property type="entry name" value="GLUTAMYL-TRNA REDUCTASE"/>
    <property type="match status" value="1"/>
</dbReference>
<dbReference type="NCBIfam" id="TIGR01035">
    <property type="entry name" value="hemA"/>
    <property type="match status" value="1"/>
</dbReference>
<dbReference type="InterPro" id="IPR036343">
    <property type="entry name" value="GluRdtase_N_sf"/>
</dbReference>
<feature type="binding site" evidence="9 11">
    <location>
        <position position="109"/>
    </location>
    <ligand>
        <name>substrate</name>
    </ligand>
</feature>
<feature type="binding site" evidence="9 11">
    <location>
        <begin position="49"/>
        <end position="52"/>
    </location>
    <ligand>
        <name>substrate</name>
    </ligand>
</feature>
<dbReference type="SUPFAM" id="SSF51735">
    <property type="entry name" value="NAD(P)-binding Rossmann-fold domains"/>
    <property type="match status" value="1"/>
</dbReference>
<dbReference type="RefSeq" id="WP_073237560.1">
    <property type="nucleotide sequence ID" value="NZ_FQUY01000007.1"/>
</dbReference>
<keyword evidence="19" id="KW-1185">Reference proteome</keyword>
<comment type="catalytic activity">
    <reaction evidence="7 9 14">
        <text>(S)-4-amino-5-oxopentanoate + tRNA(Glu) + NADP(+) = L-glutamyl-tRNA(Glu) + NADPH + H(+)</text>
        <dbReference type="Rhea" id="RHEA:12344"/>
        <dbReference type="Rhea" id="RHEA-COMP:9663"/>
        <dbReference type="Rhea" id="RHEA-COMP:9680"/>
        <dbReference type="ChEBI" id="CHEBI:15378"/>
        <dbReference type="ChEBI" id="CHEBI:57501"/>
        <dbReference type="ChEBI" id="CHEBI:57783"/>
        <dbReference type="ChEBI" id="CHEBI:58349"/>
        <dbReference type="ChEBI" id="CHEBI:78442"/>
        <dbReference type="ChEBI" id="CHEBI:78520"/>
        <dbReference type="EC" id="1.2.1.70"/>
    </reaction>
</comment>
<accession>A0A1M4WZX1</accession>
<keyword evidence="6 9" id="KW-0627">Porphyrin biosynthesis</keyword>
<dbReference type="FunFam" id="3.40.50.720:FF:000031">
    <property type="entry name" value="Glutamyl-tRNA reductase"/>
    <property type="match status" value="1"/>
</dbReference>
<evidence type="ECO:0000256" key="9">
    <source>
        <dbReference type="HAMAP-Rule" id="MF_00087"/>
    </source>
</evidence>
<comment type="function">
    <text evidence="9">Catalyzes the NADPH-dependent reduction of glutamyl-tRNA(Glu) to glutamate 1-semialdehyde (GSA).</text>
</comment>
<dbReference type="NCBIfam" id="NF000744">
    <property type="entry name" value="PRK00045.1-3"/>
    <property type="match status" value="1"/>
</dbReference>
<name>A0A1M4WZX1_9FIRM</name>
<evidence type="ECO:0000256" key="7">
    <source>
        <dbReference type="ARBA" id="ARBA00047464"/>
    </source>
</evidence>
<dbReference type="Pfam" id="PF00745">
    <property type="entry name" value="GlutR_dimer"/>
    <property type="match status" value="1"/>
</dbReference>
<evidence type="ECO:0000313" key="19">
    <source>
        <dbReference type="Proteomes" id="UP000184148"/>
    </source>
</evidence>
<dbReference type="InterPro" id="IPR018214">
    <property type="entry name" value="GluRdtase_CS"/>
</dbReference>
<evidence type="ECO:0000256" key="13">
    <source>
        <dbReference type="PIRSR" id="PIRSR000445-4"/>
    </source>
</evidence>
<dbReference type="AlphaFoldDB" id="A0A1M4WZX1"/>
<feature type="active site" description="Nucleophile" evidence="9 10">
    <location>
        <position position="50"/>
    </location>
</feature>
<dbReference type="InterPro" id="IPR015896">
    <property type="entry name" value="4pyrrol_synth_GluRdtase_dimer"/>
</dbReference>
<feature type="domain" description="Glutamyl-tRNA reductase N-terminal" evidence="17">
    <location>
        <begin position="6"/>
        <end position="156"/>
    </location>
</feature>
<dbReference type="InterPro" id="IPR006151">
    <property type="entry name" value="Shikm_DH/Glu-tRNA_Rdtase"/>
</dbReference>
<dbReference type="GO" id="GO:0008883">
    <property type="term" value="F:glutamyl-tRNA reductase activity"/>
    <property type="evidence" value="ECO:0007669"/>
    <property type="project" value="UniProtKB-UniRule"/>
</dbReference>
<dbReference type="STRING" id="1121429.SAMN02745133_01308"/>
<dbReference type="PROSITE" id="PS00747">
    <property type="entry name" value="GLUTR"/>
    <property type="match status" value="1"/>
</dbReference>
<comment type="similarity">
    <text evidence="2 9 14">Belongs to the glutamyl-tRNA reductase family.</text>
</comment>
<evidence type="ECO:0000256" key="10">
    <source>
        <dbReference type="PIRSR" id="PIRSR000445-1"/>
    </source>
</evidence>
<dbReference type="Pfam" id="PF05201">
    <property type="entry name" value="GlutR_N"/>
    <property type="match status" value="1"/>
</dbReference>
<evidence type="ECO:0000256" key="14">
    <source>
        <dbReference type="RuleBase" id="RU000584"/>
    </source>
</evidence>
<dbReference type="OrthoDB" id="110209at2"/>
<dbReference type="InterPro" id="IPR015895">
    <property type="entry name" value="4pyrrol_synth_GluRdtase_N"/>
</dbReference>
<dbReference type="CDD" id="cd05213">
    <property type="entry name" value="NAD_bind_Glutamyl_tRNA_reduct"/>
    <property type="match status" value="1"/>
</dbReference>
<dbReference type="PANTHER" id="PTHR43013">
    <property type="entry name" value="GLUTAMYL-TRNA REDUCTASE"/>
    <property type="match status" value="1"/>
</dbReference>
<dbReference type="Proteomes" id="UP000184148">
    <property type="component" value="Unassembled WGS sequence"/>
</dbReference>
<feature type="binding site" evidence="9 11">
    <location>
        <position position="120"/>
    </location>
    <ligand>
        <name>substrate</name>
    </ligand>
</feature>
<protein>
    <recommendedName>
        <fullName evidence="8 9">Glutamyl-tRNA reductase</fullName>
        <shortName evidence="9">GluTR</shortName>
        <ecNumber evidence="3 9">1.2.1.70</ecNumber>
    </recommendedName>
</protein>
<dbReference type="HAMAP" id="MF_00087">
    <property type="entry name" value="Glu_tRNA_reductase"/>
    <property type="match status" value="1"/>
</dbReference>
<dbReference type="SUPFAM" id="SSF69075">
    <property type="entry name" value="Glutamyl tRNA-reductase dimerization domain"/>
    <property type="match status" value="1"/>
</dbReference>
<evidence type="ECO:0000256" key="5">
    <source>
        <dbReference type="ARBA" id="ARBA00023002"/>
    </source>
</evidence>
<dbReference type="InterPro" id="IPR036453">
    <property type="entry name" value="GluRdtase_dimer_dom_sf"/>
</dbReference>
<dbReference type="EMBL" id="FQUY01000007">
    <property type="protein sequence ID" value="SHE86502.1"/>
    <property type="molecule type" value="Genomic_DNA"/>
</dbReference>
<dbReference type="GO" id="GO:0050661">
    <property type="term" value="F:NADP binding"/>
    <property type="evidence" value="ECO:0007669"/>
    <property type="project" value="InterPro"/>
</dbReference>
<keyword evidence="5 9" id="KW-0560">Oxidoreductase</keyword>
<proteinExistence type="inferred from homology"/>
<comment type="pathway">
    <text evidence="1 9 14">Porphyrin-containing compound metabolism; protoporphyrin-IX biosynthesis; 5-aminolevulinate from L-glutamyl-tRNA(Glu): step 1/2.</text>
</comment>
<evidence type="ECO:0000256" key="2">
    <source>
        <dbReference type="ARBA" id="ARBA00005916"/>
    </source>
</evidence>
<gene>
    <name evidence="9" type="primary">hemA</name>
    <name evidence="18" type="ORF">SAMN02745133_01308</name>
</gene>
<evidence type="ECO:0000256" key="12">
    <source>
        <dbReference type="PIRSR" id="PIRSR000445-3"/>
    </source>
</evidence>
<dbReference type="PIRSF" id="PIRSF000445">
    <property type="entry name" value="4pyrrol_synth_GluRdtase"/>
    <property type="match status" value="1"/>
</dbReference>
<sequence length="462" mass="51485">MLIAVIGVNHRTAPLEVREKLAFPEWGTKEWLRKLLSYPGIDGCAIVSTCNRTEIYIAPVELDTGMSSVWSFLSEKSGLDISEIKNYTFCHTLYDAIRHLFRVVSGLDSMILGETQILGQVKRAYEIALEAQTTNVVLNTLFQQAITTGKRVRTETGIDQNPVSIPYAAVELAKQSLGSLEGRSVLVVGAGEMSELTVLHLVANGVSSVIVSNRSYDRAVQLAEKFNGAAVKFDRLFYYMTEADIVISSTAAQHYVIKYPDMEEVMDRRGGRTIMMIDIAVPRDIDPAVRQIPGVNLYDVDHLQNVVDANLAERRKAAVQAEGIIEEELNEFMRWLSTRFVVPTISALKKMGEEIKQRELQRAFNRLGDLNERERKIISSLANSIVNQLLHNPVIKLKQAALTPEGHLYIEIAQNIFNLNVEGQRPQEKIAPSEKKKKVASCSASGWDKGVTAMAANGRPRE</sequence>
<dbReference type="InterPro" id="IPR036291">
    <property type="entry name" value="NAD(P)-bd_dom_sf"/>
</dbReference>
<feature type="site" description="Important for activity" evidence="9 13">
    <location>
        <position position="99"/>
    </location>
</feature>
<evidence type="ECO:0000256" key="8">
    <source>
        <dbReference type="ARBA" id="ARBA00068659"/>
    </source>
</evidence>
<dbReference type="InterPro" id="IPR000343">
    <property type="entry name" value="4pyrrol_synth_GluRdtase"/>
</dbReference>
<feature type="binding site" evidence="9 12">
    <location>
        <begin position="189"/>
        <end position="194"/>
    </location>
    <ligand>
        <name>NADP(+)</name>
        <dbReference type="ChEBI" id="CHEBI:58349"/>
    </ligand>
</feature>
<comment type="subunit">
    <text evidence="9">Homodimer.</text>
</comment>
<dbReference type="FunFam" id="3.30.460.30:FF:000001">
    <property type="entry name" value="Glutamyl-tRNA reductase"/>
    <property type="match status" value="1"/>
</dbReference>
<evidence type="ECO:0000259" key="16">
    <source>
        <dbReference type="Pfam" id="PF01488"/>
    </source>
</evidence>
<reference evidence="19" key="1">
    <citation type="submission" date="2016-11" db="EMBL/GenBank/DDBJ databases">
        <authorList>
            <person name="Varghese N."/>
            <person name="Submissions S."/>
        </authorList>
    </citation>
    <scope>NUCLEOTIDE SEQUENCE [LARGE SCALE GENOMIC DNA]</scope>
    <source>
        <strain evidence="19">DSM 12395</strain>
    </source>
</reference>
<evidence type="ECO:0000259" key="17">
    <source>
        <dbReference type="Pfam" id="PF05201"/>
    </source>
</evidence>
<dbReference type="SUPFAM" id="SSF69742">
    <property type="entry name" value="Glutamyl tRNA-reductase catalytic, N-terminal domain"/>
    <property type="match status" value="1"/>
</dbReference>